<dbReference type="InterPro" id="IPR014352">
    <property type="entry name" value="FERM/acyl-CoA-bd_prot_sf"/>
</dbReference>
<dbReference type="Pfam" id="PF00887">
    <property type="entry name" value="ACBP"/>
    <property type="match status" value="1"/>
</dbReference>
<dbReference type="InterPro" id="IPR035984">
    <property type="entry name" value="Acyl-CoA-binding_sf"/>
</dbReference>
<keyword evidence="2" id="KW-0446">Lipid-binding</keyword>
<evidence type="ECO:0000256" key="2">
    <source>
        <dbReference type="ARBA" id="ARBA00023121"/>
    </source>
</evidence>
<reference evidence="4 5" key="1">
    <citation type="submission" date="2013-03" db="EMBL/GenBank/DDBJ databases">
        <title>The Genome Sequence of Exophiala aquamarina CBS 119918.</title>
        <authorList>
            <consortium name="The Broad Institute Genomics Platform"/>
            <person name="Cuomo C."/>
            <person name="de Hoog S."/>
            <person name="Gorbushina A."/>
            <person name="Walker B."/>
            <person name="Young S.K."/>
            <person name="Zeng Q."/>
            <person name="Gargeya S."/>
            <person name="Fitzgerald M."/>
            <person name="Haas B."/>
            <person name="Abouelleil A."/>
            <person name="Allen A.W."/>
            <person name="Alvarado L."/>
            <person name="Arachchi H.M."/>
            <person name="Berlin A.M."/>
            <person name="Chapman S.B."/>
            <person name="Gainer-Dewar J."/>
            <person name="Goldberg J."/>
            <person name="Griggs A."/>
            <person name="Gujja S."/>
            <person name="Hansen M."/>
            <person name="Howarth C."/>
            <person name="Imamovic A."/>
            <person name="Ireland A."/>
            <person name="Larimer J."/>
            <person name="McCowan C."/>
            <person name="Murphy C."/>
            <person name="Pearson M."/>
            <person name="Poon T.W."/>
            <person name="Priest M."/>
            <person name="Roberts A."/>
            <person name="Saif S."/>
            <person name="Shea T."/>
            <person name="Sisk P."/>
            <person name="Sykes S."/>
            <person name="Wortman J."/>
            <person name="Nusbaum C."/>
            <person name="Birren B."/>
        </authorList>
    </citation>
    <scope>NUCLEOTIDE SEQUENCE [LARGE SCALE GENOMIC DNA]</scope>
    <source>
        <strain evidence="4 5">CBS 119918</strain>
    </source>
</reference>
<dbReference type="AlphaFoldDB" id="A0A072PKR6"/>
<dbReference type="GO" id="GO:0000062">
    <property type="term" value="F:fatty-acyl-CoA binding"/>
    <property type="evidence" value="ECO:0007669"/>
    <property type="project" value="InterPro"/>
</dbReference>
<dbReference type="SUPFAM" id="SSF47027">
    <property type="entry name" value="Acyl-CoA binding protein"/>
    <property type="match status" value="1"/>
</dbReference>
<dbReference type="STRING" id="1182545.A0A072PKR6"/>
<dbReference type="PANTHER" id="PTHR23310">
    <property type="entry name" value="ACYL-COA-BINDING PROTEIN, ACBP"/>
    <property type="match status" value="1"/>
</dbReference>
<evidence type="ECO:0000256" key="1">
    <source>
        <dbReference type="ARBA" id="ARBA00005567"/>
    </source>
</evidence>
<keyword evidence="4" id="KW-0675">Receptor</keyword>
<comment type="caution">
    <text evidence="4">The sequence shown here is derived from an EMBL/GenBank/DDBJ whole genome shotgun (WGS) entry which is preliminary data.</text>
</comment>
<feature type="domain" description="ACB" evidence="3">
    <location>
        <begin position="2"/>
        <end position="90"/>
    </location>
</feature>
<comment type="similarity">
    <text evidence="1">Belongs to the ACBP family.</text>
</comment>
<dbReference type="EMBL" id="AMGV01000003">
    <property type="protein sequence ID" value="KEF59928.1"/>
    <property type="molecule type" value="Genomic_DNA"/>
</dbReference>
<organism evidence="4 5">
    <name type="scientific">Exophiala aquamarina CBS 119918</name>
    <dbReference type="NCBI Taxonomy" id="1182545"/>
    <lineage>
        <taxon>Eukaryota</taxon>
        <taxon>Fungi</taxon>
        <taxon>Dikarya</taxon>
        <taxon>Ascomycota</taxon>
        <taxon>Pezizomycotina</taxon>
        <taxon>Eurotiomycetes</taxon>
        <taxon>Chaetothyriomycetidae</taxon>
        <taxon>Chaetothyriales</taxon>
        <taxon>Herpotrichiellaceae</taxon>
        <taxon>Exophiala</taxon>
    </lineage>
</organism>
<protein>
    <submittedName>
        <fullName evidence="4">Diazepam-binding inhibitor (GABA receptor modulator, acyl-CoA-binding protein)</fullName>
    </submittedName>
</protein>
<dbReference type="PRINTS" id="PR00689">
    <property type="entry name" value="ACOABINDINGP"/>
</dbReference>
<evidence type="ECO:0000313" key="4">
    <source>
        <dbReference type="EMBL" id="KEF59928.1"/>
    </source>
</evidence>
<dbReference type="RefSeq" id="XP_013262518.1">
    <property type="nucleotide sequence ID" value="XM_013407064.1"/>
</dbReference>
<dbReference type="GeneID" id="25279705"/>
<proteinExistence type="inferred from homology"/>
<dbReference type="VEuPathDB" id="FungiDB:A1O9_04776"/>
<accession>A0A072PKR6</accession>
<evidence type="ECO:0000313" key="5">
    <source>
        <dbReference type="Proteomes" id="UP000027920"/>
    </source>
</evidence>
<dbReference type="Gene3D" id="1.20.80.10">
    <property type="match status" value="1"/>
</dbReference>
<dbReference type="PROSITE" id="PS51228">
    <property type="entry name" value="ACB_2"/>
    <property type="match status" value="1"/>
</dbReference>
<dbReference type="HOGENOM" id="CLU_118853_2_0_1"/>
<dbReference type="PANTHER" id="PTHR23310:SF62">
    <property type="entry name" value="ACYL-COA BINDING PROTEIN 1, ISOFORM A"/>
    <property type="match status" value="1"/>
</dbReference>
<dbReference type="OrthoDB" id="346910at2759"/>
<dbReference type="GO" id="GO:0006631">
    <property type="term" value="P:fatty acid metabolic process"/>
    <property type="evidence" value="ECO:0007669"/>
    <property type="project" value="TreeGrafter"/>
</dbReference>
<sequence>MPSAAFTKAADDSKKLLAKPSNEELLELYSLFKVANGEDISKATAPGMFDLKGKAKYKAWQKEVDAGTSAADAETRYVALVEKLKGAYGYDANKKPEAVGAS</sequence>
<gene>
    <name evidence="4" type="ORF">A1O9_04776</name>
</gene>
<dbReference type="Proteomes" id="UP000027920">
    <property type="component" value="Unassembled WGS sequence"/>
</dbReference>
<dbReference type="InterPro" id="IPR000582">
    <property type="entry name" value="Acyl-CoA-binding_protein"/>
</dbReference>
<name>A0A072PKR6_9EURO</name>
<evidence type="ECO:0000259" key="3">
    <source>
        <dbReference type="PROSITE" id="PS51228"/>
    </source>
</evidence>
<keyword evidence="5" id="KW-1185">Reference proteome</keyword>